<dbReference type="EMBL" id="CP046161">
    <property type="protein sequence ID" value="QKO30700.1"/>
    <property type="molecule type" value="Genomic_DNA"/>
</dbReference>
<protein>
    <submittedName>
        <fullName evidence="1">DUF2213 domain-containing protein</fullName>
    </submittedName>
</protein>
<gene>
    <name evidence="1" type="ORF">GJQ69_06865</name>
    <name evidence="2" type="ORF">GKP14_06655</name>
</gene>
<dbReference type="InterPro" id="IPR016913">
    <property type="entry name" value="UCP029215"/>
</dbReference>
<dbReference type="Pfam" id="PF09979">
    <property type="entry name" value="DUF2213"/>
    <property type="match status" value="1"/>
</dbReference>
<keyword evidence="4" id="KW-1185">Reference proteome</keyword>
<dbReference type="AlphaFoldDB" id="A0A859DRV7"/>
<accession>A0A859DRV7</accession>
<reference evidence="2" key="2">
    <citation type="journal article" date="2021" name="Appl. Environ. Microbiol.">
        <title>Adaptability of a Caproate-Producing Bacterium Contributes to Its Dominance in an Anaerobic Fermentation System.</title>
        <authorList>
            <person name="Wang H."/>
            <person name="Gu Y."/>
            <person name="Zhou W."/>
            <person name="Zhao D."/>
            <person name="Qiao Z."/>
            <person name="Zheng J."/>
            <person name="Gao J."/>
            <person name="Chen X."/>
            <person name="Ren C."/>
            <person name="Xu Y."/>
        </authorList>
    </citation>
    <scope>NUCLEOTIDE SEQUENCE</scope>
    <source>
        <strain evidence="2">JNU-WLY1368</strain>
    </source>
</reference>
<reference evidence="3 4" key="1">
    <citation type="submission" date="2019-11" db="EMBL/GenBank/DDBJ databases">
        <authorList>
            <person name="Ren C."/>
            <person name="Wang H."/>
            <person name="Xu Y."/>
        </authorList>
    </citation>
    <scope>NUCLEOTIDE SEQUENCE [LARGE SCALE GENOMIC DNA]</scope>
    <source>
        <strain evidence="4">JNU-WLY1368</strain>
        <strain evidence="1 3">LBM 19010</strain>
    </source>
</reference>
<dbReference type="KEGG" id="clf:GJQ69_06865"/>
<dbReference type="Proteomes" id="UP000509623">
    <property type="component" value="Chromosome"/>
</dbReference>
<reference evidence="2" key="3">
    <citation type="journal article" date="2022" name="Int. J. Syst. Evol. Microbiol.">
        <title>Caproicibacterium lactatifermentans sp. nov., isolated from pit clay used for the production of Chinese strong aroma-type liquor.</title>
        <authorList>
            <person name="Wang H."/>
            <person name="Gu Y."/>
            <person name="Zhao D."/>
            <person name="Qiao Z."/>
            <person name="Zheng J."/>
            <person name="Gao J."/>
            <person name="Ren C."/>
            <person name="Xu Y."/>
        </authorList>
    </citation>
    <scope>NUCLEOTIDE SEQUENCE</scope>
    <source>
        <strain evidence="2">JNU-WLY1368</strain>
    </source>
</reference>
<dbReference type="Proteomes" id="UP000501316">
    <property type="component" value="Chromosome"/>
</dbReference>
<name>A0A859DRV7_9FIRM</name>
<evidence type="ECO:0000313" key="2">
    <source>
        <dbReference type="EMBL" id="QKO30700.1"/>
    </source>
</evidence>
<evidence type="ECO:0000313" key="3">
    <source>
        <dbReference type="Proteomes" id="UP000501316"/>
    </source>
</evidence>
<proteinExistence type="predicted"/>
<evidence type="ECO:0000313" key="4">
    <source>
        <dbReference type="Proteomes" id="UP000509623"/>
    </source>
</evidence>
<sequence>MRSSQSLLTNGHPSEDVTADNIQLYEKGHTQNIRKGTGPNAGMTVADLFITDPQLIDEIHNIESNAPIQALYDLGVEIQENSEFDLLVSNCAHKDDSRMNTRGIPVSCEVDICGALLGYIGMCVTGSTVTLLDINNSVSWGGDFPSLGQSTLQCVKFFKISVQFYSSA</sequence>
<evidence type="ECO:0000313" key="1">
    <source>
        <dbReference type="EMBL" id="QKN24229.1"/>
    </source>
</evidence>
<organism evidence="1 3">
    <name type="scientific">Caproicibacterium lactatifermentans</name>
    <dbReference type="NCBI Taxonomy" id="2666138"/>
    <lineage>
        <taxon>Bacteria</taxon>
        <taxon>Bacillati</taxon>
        <taxon>Bacillota</taxon>
        <taxon>Clostridia</taxon>
        <taxon>Eubacteriales</taxon>
        <taxon>Oscillospiraceae</taxon>
        <taxon>Caproicibacterium</taxon>
    </lineage>
</organism>
<dbReference type="EMBL" id="CP046051">
    <property type="protein sequence ID" value="QKN24229.1"/>
    <property type="molecule type" value="Genomic_DNA"/>
</dbReference>